<proteinExistence type="predicted"/>
<feature type="region of interest" description="Disordered" evidence="1">
    <location>
        <begin position="29"/>
        <end position="52"/>
    </location>
</feature>
<feature type="compositionally biased region" description="Basic and acidic residues" evidence="1">
    <location>
        <begin position="35"/>
        <end position="48"/>
    </location>
</feature>
<accession>A0A2A6FSP8</accession>
<organism evidence="2 3">
    <name type="scientific">Candidatus Lumbricidiphila eiseniae</name>
    <dbReference type="NCBI Taxonomy" id="1969409"/>
    <lineage>
        <taxon>Bacteria</taxon>
        <taxon>Bacillati</taxon>
        <taxon>Actinomycetota</taxon>
        <taxon>Actinomycetes</taxon>
        <taxon>Micrococcales</taxon>
        <taxon>Microbacteriaceae</taxon>
        <taxon>Candidatus Lumbricidiphila</taxon>
    </lineage>
</organism>
<sequence>MVWKGGSGVMIVQIVKDFGVRTRTPVFRSMCPRSGTRERPAGRSRQDVRAPAGPIRLTQHKRTDLMVGYT</sequence>
<evidence type="ECO:0000313" key="3">
    <source>
        <dbReference type="Proteomes" id="UP000219994"/>
    </source>
</evidence>
<dbReference type="Proteomes" id="UP000219994">
    <property type="component" value="Unassembled WGS sequence"/>
</dbReference>
<name>A0A2A6FSP8_9MICO</name>
<evidence type="ECO:0000256" key="1">
    <source>
        <dbReference type="SAM" id="MobiDB-lite"/>
    </source>
</evidence>
<gene>
    <name evidence="2" type="ORF">B5766_03610</name>
</gene>
<reference evidence="3" key="1">
    <citation type="submission" date="2017-03" db="EMBL/GenBank/DDBJ databases">
        <authorList>
            <person name="Lund M.B."/>
        </authorList>
    </citation>
    <scope>NUCLEOTIDE SEQUENCE [LARGE SCALE GENOMIC DNA]</scope>
</reference>
<evidence type="ECO:0000313" key="2">
    <source>
        <dbReference type="EMBL" id="PDQ35882.1"/>
    </source>
</evidence>
<dbReference type="EMBL" id="NAEP01000025">
    <property type="protein sequence ID" value="PDQ35882.1"/>
    <property type="molecule type" value="Genomic_DNA"/>
</dbReference>
<comment type="caution">
    <text evidence="2">The sequence shown here is derived from an EMBL/GenBank/DDBJ whole genome shotgun (WGS) entry which is preliminary data.</text>
</comment>
<dbReference type="AlphaFoldDB" id="A0A2A6FSP8"/>
<protein>
    <submittedName>
        <fullName evidence="2">Uncharacterized protein</fullName>
    </submittedName>
</protein>